<dbReference type="PROSITE" id="PS00018">
    <property type="entry name" value="EF_HAND_1"/>
    <property type="match status" value="1"/>
</dbReference>
<keyword evidence="3" id="KW-1185">Reference proteome</keyword>
<evidence type="ECO:0000313" key="3">
    <source>
        <dbReference type="Proteomes" id="UP001497444"/>
    </source>
</evidence>
<dbReference type="InterPro" id="IPR002048">
    <property type="entry name" value="EF_hand_dom"/>
</dbReference>
<evidence type="ECO:0000313" key="2">
    <source>
        <dbReference type="EMBL" id="CAK9278037.1"/>
    </source>
</evidence>
<sequence length="309" mass="33244">MSESGQGLSIRVQKVRGIVKKFDSNRDGCLNRIEIAALIIAVNPRINKEEMEAIHYYILCLFAKGQTKNLKGLRSKNKKPEGSDCTRDPSFFRGRASGFPPLSSIASAIIDSDFAENSIHENRLSLRDLLSITLPFSSSSFFFHNTHSLPLASSSSDAAEQTCVVDSGSHPKRTREGAAAAAAFPVVEFCNSVRKKKKWRLGSELLQVSRHAVVKCSSVVEAAATDGSKQLLSSSGNTNASRKSLGKGKIVHGVSCSGEDYKSSLSAGGCLEIHNLKLLAGSSALSLQVHKTLWNSLSFAAICNIVQTT</sequence>
<dbReference type="EMBL" id="OZ020103">
    <property type="protein sequence ID" value="CAK9278037.1"/>
    <property type="molecule type" value="Genomic_DNA"/>
</dbReference>
<name>A0ABP0XKD8_9BRYO</name>
<reference evidence="2" key="1">
    <citation type="submission" date="2024-02" db="EMBL/GenBank/DDBJ databases">
        <authorList>
            <consortium name="ELIXIR-Norway"/>
            <consortium name="Elixir Norway"/>
        </authorList>
    </citation>
    <scope>NUCLEOTIDE SEQUENCE</scope>
</reference>
<dbReference type="Proteomes" id="UP001497444">
    <property type="component" value="Chromosome 8"/>
</dbReference>
<proteinExistence type="predicted"/>
<evidence type="ECO:0000259" key="1">
    <source>
        <dbReference type="PROSITE" id="PS50222"/>
    </source>
</evidence>
<gene>
    <name evidence="2" type="ORF">CSSPJE1EN1_LOCUS23515</name>
</gene>
<organism evidence="2 3">
    <name type="scientific">Sphagnum jensenii</name>
    <dbReference type="NCBI Taxonomy" id="128206"/>
    <lineage>
        <taxon>Eukaryota</taxon>
        <taxon>Viridiplantae</taxon>
        <taxon>Streptophyta</taxon>
        <taxon>Embryophyta</taxon>
        <taxon>Bryophyta</taxon>
        <taxon>Sphagnophytina</taxon>
        <taxon>Sphagnopsida</taxon>
        <taxon>Sphagnales</taxon>
        <taxon>Sphagnaceae</taxon>
        <taxon>Sphagnum</taxon>
    </lineage>
</organism>
<accession>A0ABP0XKD8</accession>
<feature type="domain" description="EF-hand" evidence="1">
    <location>
        <begin position="10"/>
        <end position="45"/>
    </location>
</feature>
<dbReference type="PROSITE" id="PS50222">
    <property type="entry name" value="EF_HAND_2"/>
    <property type="match status" value="1"/>
</dbReference>
<dbReference type="InterPro" id="IPR018247">
    <property type="entry name" value="EF_Hand_1_Ca_BS"/>
</dbReference>
<protein>
    <recommendedName>
        <fullName evidence="1">EF-hand domain-containing protein</fullName>
    </recommendedName>
</protein>